<keyword evidence="2" id="KW-0809">Transit peptide</keyword>
<name>A0A841M5P2_9HYPH</name>
<evidence type="ECO:0000313" key="4">
    <source>
        <dbReference type="EMBL" id="MBB6261591.1"/>
    </source>
</evidence>
<dbReference type="SUPFAM" id="SSF160909">
    <property type="entry name" value="ATP12-like"/>
    <property type="match status" value="1"/>
</dbReference>
<evidence type="ECO:0000256" key="3">
    <source>
        <dbReference type="ARBA" id="ARBA00023186"/>
    </source>
</evidence>
<dbReference type="Gene3D" id="3.30.2180.10">
    <property type="entry name" value="ATP12-like"/>
    <property type="match status" value="1"/>
</dbReference>
<protein>
    <submittedName>
        <fullName evidence="4">Chaperone required for assembly of F1-ATPase</fullName>
    </submittedName>
</protein>
<keyword evidence="3" id="KW-0143">Chaperone</keyword>
<dbReference type="Proteomes" id="UP000555393">
    <property type="component" value="Unassembled WGS sequence"/>
</dbReference>
<dbReference type="InterPro" id="IPR042272">
    <property type="entry name" value="ATP12_ATP_synth-F1-assembly_N"/>
</dbReference>
<organism evidence="4 5">
    <name type="scientific">Paenochrobactrum gallinarii</name>
    <dbReference type="NCBI Taxonomy" id="643673"/>
    <lineage>
        <taxon>Bacteria</taxon>
        <taxon>Pseudomonadati</taxon>
        <taxon>Pseudomonadota</taxon>
        <taxon>Alphaproteobacteria</taxon>
        <taxon>Hyphomicrobiales</taxon>
        <taxon>Brucellaceae</taxon>
        <taxon>Paenochrobactrum</taxon>
    </lineage>
</organism>
<dbReference type="PANTHER" id="PTHR21013:SF10">
    <property type="entry name" value="ATP SYNTHASE MITOCHONDRIAL F1 COMPLEX ASSEMBLY FACTOR 2"/>
    <property type="match status" value="1"/>
</dbReference>
<sequence>MRDILSDLEAGPTLSDPDPVRRAQIQMKAPLPKRFYEKAEVAGAEGGFTVQLDGKLVRTPARQPLVLTTHAAAQLIADEFEAQKEVVNAETMPVTRLVNTAIDGIALDHQAVFEDILRFASCDMLFYRADSPQELVDRQTKQWDPIIDWAESLGARFNLAEGVMHVEQPREAIAAFGVHLSSANDPVTLAVLHTFTTLTGSALLSLAIYKQHLTAEEAWKLAHLDEDWTIENWGEDEEAVWRRNKRSAEMFAADALLKAIS</sequence>
<dbReference type="Pfam" id="PF07542">
    <property type="entry name" value="ATP12"/>
    <property type="match status" value="1"/>
</dbReference>
<dbReference type="InterPro" id="IPR023335">
    <property type="entry name" value="ATP12_ortho_dom_sf"/>
</dbReference>
<reference evidence="4 5" key="1">
    <citation type="submission" date="2020-08" db="EMBL/GenBank/DDBJ databases">
        <title>Genomic Encyclopedia of Type Strains, Phase IV (KMG-IV): sequencing the most valuable type-strain genomes for metagenomic binning, comparative biology and taxonomic classification.</title>
        <authorList>
            <person name="Goeker M."/>
        </authorList>
    </citation>
    <scope>NUCLEOTIDE SEQUENCE [LARGE SCALE GENOMIC DNA]</scope>
    <source>
        <strain evidence="4 5">DSM 22336</strain>
    </source>
</reference>
<dbReference type="GO" id="GO:0043461">
    <property type="term" value="P:proton-transporting ATP synthase complex assembly"/>
    <property type="evidence" value="ECO:0007669"/>
    <property type="project" value="InterPro"/>
</dbReference>
<keyword evidence="5" id="KW-1185">Reference proteome</keyword>
<evidence type="ECO:0000256" key="1">
    <source>
        <dbReference type="ARBA" id="ARBA00008231"/>
    </source>
</evidence>
<accession>A0A841M5P2</accession>
<dbReference type="Gene3D" id="1.10.3580.10">
    <property type="entry name" value="ATP12 ATPase"/>
    <property type="match status" value="1"/>
</dbReference>
<proteinExistence type="inferred from homology"/>
<gene>
    <name evidence="4" type="ORF">FHS77_002150</name>
</gene>
<dbReference type="InterPro" id="IPR011419">
    <property type="entry name" value="ATP12_ATP_synth-F1-assembly"/>
</dbReference>
<dbReference type="EMBL" id="JACIIU010000010">
    <property type="protein sequence ID" value="MBB6261591.1"/>
    <property type="molecule type" value="Genomic_DNA"/>
</dbReference>
<comment type="similarity">
    <text evidence="1">Belongs to the ATP12 family.</text>
</comment>
<evidence type="ECO:0000313" key="5">
    <source>
        <dbReference type="Proteomes" id="UP000555393"/>
    </source>
</evidence>
<comment type="caution">
    <text evidence="4">The sequence shown here is derived from an EMBL/GenBank/DDBJ whole genome shotgun (WGS) entry which is preliminary data.</text>
</comment>
<evidence type="ECO:0000256" key="2">
    <source>
        <dbReference type="ARBA" id="ARBA00022946"/>
    </source>
</evidence>
<dbReference type="PANTHER" id="PTHR21013">
    <property type="entry name" value="ATP SYNTHASE MITOCHONDRIAL F1 COMPLEX ASSEMBLY FACTOR 2/ATP12 PROTEIN, MITOCHONDRIAL PRECURSOR"/>
    <property type="match status" value="1"/>
</dbReference>
<dbReference type="RefSeq" id="WP_184223091.1">
    <property type="nucleotide sequence ID" value="NZ_JACIIU010000010.1"/>
</dbReference>
<dbReference type="AlphaFoldDB" id="A0A841M5P2"/>